<dbReference type="GO" id="GO:0046872">
    <property type="term" value="F:metal ion binding"/>
    <property type="evidence" value="ECO:0007669"/>
    <property type="project" value="UniProtKB-KW"/>
</dbReference>
<dbReference type="InterPro" id="IPR026590">
    <property type="entry name" value="Ssirtuin_cat_dom"/>
</dbReference>
<dbReference type="PANTHER" id="PTHR11085">
    <property type="entry name" value="NAD-DEPENDENT PROTEIN DEACYLASE SIRTUIN-5, MITOCHONDRIAL-RELATED"/>
    <property type="match status" value="1"/>
</dbReference>
<dbReference type="InterPro" id="IPR026591">
    <property type="entry name" value="Sirtuin_cat_small_dom_sf"/>
</dbReference>
<dbReference type="Proteomes" id="UP001231445">
    <property type="component" value="Chromosome"/>
</dbReference>
<sequence>MAGRKNILVLTGAGISAESGLATFRGEGGLWEGHRIEDVCTPDALSKNRKLVHRFYDECRSNLRLVKPNAAHAALAKLERHWTSRNKSDFLLVTQNVDDLHERAGSHNLIHMHGELKSALCEDCGGRTPWHLPMGEFERCSFCRRGYLRPDIVFFGELPYQMDRINEALRSCDLFLSIGTSGTVYPASQFVMFAKDAGAETHQFNTEPADGSHRFDTCHVGQAGKMLPEFVDELIGV</sequence>
<evidence type="ECO:0000313" key="7">
    <source>
        <dbReference type="Proteomes" id="UP001231445"/>
    </source>
</evidence>
<comment type="similarity">
    <text evidence="3">Belongs to the sirtuin family. Class III subfamily.</text>
</comment>
<comment type="catalytic activity">
    <reaction evidence="3">
        <text>N(6)-acetyl-L-lysyl-[protein] + NAD(+) + H2O = 2''-O-acetyl-ADP-D-ribose + nicotinamide + L-lysyl-[protein]</text>
        <dbReference type="Rhea" id="RHEA:43636"/>
        <dbReference type="Rhea" id="RHEA-COMP:9752"/>
        <dbReference type="Rhea" id="RHEA-COMP:10731"/>
        <dbReference type="ChEBI" id="CHEBI:15377"/>
        <dbReference type="ChEBI" id="CHEBI:17154"/>
        <dbReference type="ChEBI" id="CHEBI:29969"/>
        <dbReference type="ChEBI" id="CHEBI:57540"/>
        <dbReference type="ChEBI" id="CHEBI:61930"/>
        <dbReference type="ChEBI" id="CHEBI:83767"/>
        <dbReference type="EC" id="2.3.1.286"/>
    </reaction>
</comment>
<keyword evidence="1 6" id="KW-0808">Transferase</keyword>
<dbReference type="HAMAP" id="MF_01121">
    <property type="entry name" value="Sirtuin_ClassIII"/>
    <property type="match status" value="1"/>
</dbReference>
<evidence type="ECO:0000259" key="5">
    <source>
        <dbReference type="PROSITE" id="PS50305"/>
    </source>
</evidence>
<organism evidence="6 7">
    <name type="scientific">Altererythrobacter rubellus</name>
    <dbReference type="NCBI Taxonomy" id="2173831"/>
    <lineage>
        <taxon>Bacteria</taxon>
        <taxon>Pseudomonadati</taxon>
        <taxon>Pseudomonadota</taxon>
        <taxon>Alphaproteobacteria</taxon>
        <taxon>Sphingomonadales</taxon>
        <taxon>Erythrobacteraceae</taxon>
        <taxon>Altererythrobacter</taxon>
    </lineage>
</organism>
<comment type="subcellular location">
    <subcellularLocation>
        <location evidence="3">Cytoplasm</location>
    </subcellularLocation>
</comment>
<dbReference type="EMBL" id="CP127221">
    <property type="protein sequence ID" value="WIW96183.1"/>
    <property type="molecule type" value="Genomic_DNA"/>
</dbReference>
<evidence type="ECO:0000256" key="1">
    <source>
        <dbReference type="ARBA" id="ARBA00022679"/>
    </source>
</evidence>
<dbReference type="GO" id="GO:0005737">
    <property type="term" value="C:cytoplasm"/>
    <property type="evidence" value="ECO:0007669"/>
    <property type="project" value="UniProtKB-SubCell"/>
</dbReference>
<feature type="binding site" evidence="3 4">
    <location>
        <position position="140"/>
    </location>
    <ligand>
        <name>Zn(2+)</name>
        <dbReference type="ChEBI" id="CHEBI:29105"/>
    </ligand>
</feature>
<evidence type="ECO:0000256" key="2">
    <source>
        <dbReference type="ARBA" id="ARBA00023027"/>
    </source>
</evidence>
<gene>
    <name evidence="3" type="primary">cobB</name>
    <name evidence="6" type="ORF">QQX03_03495</name>
</gene>
<dbReference type="InterPro" id="IPR050134">
    <property type="entry name" value="NAD-dep_sirtuin_deacylases"/>
</dbReference>
<feature type="domain" description="Deacetylase sirtuin-type" evidence="5">
    <location>
        <begin position="1"/>
        <end position="237"/>
    </location>
</feature>
<dbReference type="SUPFAM" id="SSF52467">
    <property type="entry name" value="DHS-like NAD/FAD-binding domain"/>
    <property type="match status" value="1"/>
</dbReference>
<comment type="function">
    <text evidence="3">NAD-dependent protein deacetylase which modulates the activities of several proteins which are inactive in their acetylated form.</text>
</comment>
<feature type="binding site" evidence="4">
    <location>
        <position position="143"/>
    </location>
    <ligand>
        <name>Zn(2+)</name>
        <dbReference type="ChEBI" id="CHEBI:29105"/>
    </ligand>
</feature>
<dbReference type="Gene3D" id="3.30.1600.10">
    <property type="entry name" value="SIR2/SIRT2 'Small Domain"/>
    <property type="match status" value="1"/>
</dbReference>
<accession>A0A9Y2B8U1</accession>
<name>A0A9Y2B8U1_9SPHN</name>
<feature type="binding site" evidence="3 4">
    <location>
        <position position="124"/>
    </location>
    <ligand>
        <name>Zn(2+)</name>
        <dbReference type="ChEBI" id="CHEBI:29105"/>
    </ligand>
</feature>
<reference evidence="6 7" key="1">
    <citation type="submission" date="2023-06" db="EMBL/GenBank/DDBJ databases">
        <title>Altererythrobacter rubellus NBRC 112769 genome.</title>
        <authorList>
            <person name="Zhang K."/>
        </authorList>
    </citation>
    <scope>NUCLEOTIDE SEQUENCE [LARGE SCALE GENOMIC DNA]</scope>
    <source>
        <strain evidence="6 7">NBRC 112769</strain>
    </source>
</reference>
<dbReference type="InterPro" id="IPR029035">
    <property type="entry name" value="DHS-like_NAD/FAD-binding_dom"/>
</dbReference>
<feature type="binding site" evidence="3">
    <location>
        <begin position="12"/>
        <end position="31"/>
    </location>
    <ligand>
        <name>NAD(+)</name>
        <dbReference type="ChEBI" id="CHEBI:57540"/>
    </ligand>
</feature>
<keyword evidence="2 3" id="KW-0520">NAD</keyword>
<comment type="caution">
    <text evidence="3">Lacks conserved residue(s) required for the propagation of feature annotation.</text>
</comment>
<dbReference type="Pfam" id="PF02146">
    <property type="entry name" value="SIR2"/>
    <property type="match status" value="1"/>
</dbReference>
<feature type="active site" description="Proton acceptor" evidence="3 4">
    <location>
        <position position="113"/>
    </location>
</feature>
<feature type="binding site" evidence="3">
    <location>
        <begin position="179"/>
        <end position="181"/>
    </location>
    <ligand>
        <name>NAD(+)</name>
        <dbReference type="ChEBI" id="CHEBI:57540"/>
    </ligand>
</feature>
<dbReference type="RefSeq" id="WP_285976492.1">
    <property type="nucleotide sequence ID" value="NZ_CP127221.1"/>
</dbReference>
<evidence type="ECO:0000313" key="6">
    <source>
        <dbReference type="EMBL" id="WIW96183.1"/>
    </source>
</evidence>
<dbReference type="GO" id="GO:0036054">
    <property type="term" value="F:protein-malonyllysine demalonylase activity"/>
    <property type="evidence" value="ECO:0007669"/>
    <property type="project" value="InterPro"/>
</dbReference>
<dbReference type="PROSITE" id="PS50305">
    <property type="entry name" value="SIRTUIN"/>
    <property type="match status" value="1"/>
</dbReference>
<dbReference type="KEGG" id="arue:QQX03_03495"/>
<dbReference type="GO" id="GO:0070403">
    <property type="term" value="F:NAD+ binding"/>
    <property type="evidence" value="ECO:0007669"/>
    <property type="project" value="UniProtKB-UniRule"/>
</dbReference>
<keyword evidence="4" id="KW-0479">Metal-binding</keyword>
<evidence type="ECO:0000256" key="4">
    <source>
        <dbReference type="PROSITE-ProRule" id="PRU00236"/>
    </source>
</evidence>
<feature type="binding site" evidence="4">
    <location>
        <position position="121"/>
    </location>
    <ligand>
        <name>Zn(2+)</name>
        <dbReference type="ChEBI" id="CHEBI:29105"/>
    </ligand>
</feature>
<protein>
    <recommendedName>
        <fullName evidence="3">NAD-dependent protein deacylase</fullName>
        <ecNumber evidence="3">2.3.1.286</ecNumber>
    </recommendedName>
    <alternativeName>
        <fullName evidence="3">Regulatory protein SIR2 homolog</fullName>
    </alternativeName>
</protein>
<evidence type="ECO:0000256" key="3">
    <source>
        <dbReference type="HAMAP-Rule" id="MF_01121"/>
    </source>
</evidence>
<feature type="binding site" evidence="3">
    <location>
        <begin position="95"/>
        <end position="98"/>
    </location>
    <ligand>
        <name>NAD(+)</name>
        <dbReference type="ChEBI" id="CHEBI:57540"/>
    </ligand>
</feature>
<dbReference type="Gene3D" id="3.40.50.1220">
    <property type="entry name" value="TPP-binding domain"/>
    <property type="match status" value="1"/>
</dbReference>
<keyword evidence="4" id="KW-0862">Zinc</keyword>
<dbReference type="GO" id="GO:0036055">
    <property type="term" value="F:protein-succinyllysine desuccinylase activity"/>
    <property type="evidence" value="ECO:0007669"/>
    <property type="project" value="InterPro"/>
</dbReference>
<feature type="binding site" evidence="3">
    <location>
        <position position="223"/>
    </location>
    <ligand>
        <name>NAD(+)</name>
        <dbReference type="ChEBI" id="CHEBI:57540"/>
    </ligand>
</feature>
<keyword evidence="3" id="KW-0963">Cytoplasm</keyword>
<feature type="binding site" evidence="3">
    <location>
        <begin position="205"/>
        <end position="207"/>
    </location>
    <ligand>
        <name>NAD(+)</name>
        <dbReference type="ChEBI" id="CHEBI:57540"/>
    </ligand>
</feature>
<dbReference type="AlphaFoldDB" id="A0A9Y2B8U1"/>
<dbReference type="InterPro" id="IPR003000">
    <property type="entry name" value="Sirtuin"/>
</dbReference>
<keyword evidence="6" id="KW-0012">Acyltransferase</keyword>
<dbReference type="InterPro" id="IPR027546">
    <property type="entry name" value="Sirtuin_class_III"/>
</dbReference>
<keyword evidence="7" id="KW-1185">Reference proteome</keyword>
<dbReference type="EC" id="2.3.1.286" evidence="3"/>
<dbReference type="GO" id="GO:0017136">
    <property type="term" value="F:histone deacetylase activity, NAD-dependent"/>
    <property type="evidence" value="ECO:0007669"/>
    <property type="project" value="TreeGrafter"/>
</dbReference>
<dbReference type="PANTHER" id="PTHR11085:SF4">
    <property type="entry name" value="NAD-DEPENDENT PROTEIN DEACYLASE"/>
    <property type="match status" value="1"/>
</dbReference>
<proteinExistence type="inferred from homology"/>